<proteinExistence type="predicted"/>
<feature type="transmembrane region" description="Helical" evidence="1">
    <location>
        <begin position="152"/>
        <end position="173"/>
    </location>
</feature>
<comment type="caution">
    <text evidence="2">The sequence shown here is derived from an EMBL/GenBank/DDBJ whole genome shotgun (WGS) entry which is preliminary data.</text>
</comment>
<feature type="transmembrane region" description="Helical" evidence="1">
    <location>
        <begin position="120"/>
        <end position="140"/>
    </location>
</feature>
<keyword evidence="1" id="KW-0812">Transmembrane</keyword>
<feature type="transmembrane region" description="Helical" evidence="1">
    <location>
        <begin position="5"/>
        <end position="24"/>
    </location>
</feature>
<feature type="transmembrane region" description="Helical" evidence="1">
    <location>
        <begin position="36"/>
        <end position="56"/>
    </location>
</feature>
<evidence type="ECO:0000313" key="3">
    <source>
        <dbReference type="Proteomes" id="UP000248584"/>
    </source>
</evidence>
<keyword evidence="3" id="KW-1185">Reference proteome</keyword>
<name>A0ABX5PXD5_9FLAO</name>
<organism evidence="2 3">
    <name type="scientific">Nonlabens dokdonensis</name>
    <dbReference type="NCBI Taxonomy" id="328515"/>
    <lineage>
        <taxon>Bacteria</taxon>
        <taxon>Pseudomonadati</taxon>
        <taxon>Bacteroidota</taxon>
        <taxon>Flavobacteriia</taxon>
        <taxon>Flavobacteriales</taxon>
        <taxon>Flavobacteriaceae</taxon>
        <taxon>Nonlabens</taxon>
    </lineage>
</organism>
<feature type="transmembrane region" description="Helical" evidence="1">
    <location>
        <begin position="89"/>
        <end position="108"/>
    </location>
</feature>
<gene>
    <name evidence="2" type="ORF">LX97_02193</name>
</gene>
<keyword evidence="1" id="KW-1133">Transmembrane helix</keyword>
<dbReference type="Proteomes" id="UP000248584">
    <property type="component" value="Unassembled WGS sequence"/>
</dbReference>
<feature type="transmembrane region" description="Helical" evidence="1">
    <location>
        <begin position="185"/>
        <end position="203"/>
    </location>
</feature>
<dbReference type="EMBL" id="QKZR01000003">
    <property type="protein sequence ID" value="PZX39835.1"/>
    <property type="molecule type" value="Genomic_DNA"/>
</dbReference>
<feature type="transmembrane region" description="Helical" evidence="1">
    <location>
        <begin position="68"/>
        <end position="83"/>
    </location>
</feature>
<evidence type="ECO:0000256" key="1">
    <source>
        <dbReference type="SAM" id="Phobius"/>
    </source>
</evidence>
<reference evidence="2 3" key="1">
    <citation type="submission" date="2018-06" db="EMBL/GenBank/DDBJ databases">
        <title>Genomic Encyclopedia of Archaeal and Bacterial Type Strains, Phase II (KMG-II): from individual species to whole genera.</title>
        <authorList>
            <person name="Goeker M."/>
        </authorList>
    </citation>
    <scope>NUCLEOTIDE SEQUENCE [LARGE SCALE GENOMIC DNA]</scope>
    <source>
        <strain evidence="2 3">DSM 17205</strain>
    </source>
</reference>
<dbReference type="RefSeq" id="WP_015363114.1">
    <property type="nucleotide sequence ID" value="NZ_QKZR01000003.1"/>
</dbReference>
<accession>A0ABX5PXD5</accession>
<protein>
    <submittedName>
        <fullName evidence="2">Uncharacterized protein</fullName>
    </submittedName>
</protein>
<evidence type="ECO:0000313" key="2">
    <source>
        <dbReference type="EMBL" id="PZX39835.1"/>
    </source>
</evidence>
<sequence>MIYYWVSCIIIYGTRLTALSFGIYNYKTIKGTSEKYFPHFITLTLIFDAIAIYMVWAMEISASKSSDIYGIIFISFIIWWYFQLLNNKLLLIVSIILLIVSYSLDLLYNTNIESEFPIRVVSSAIIVLISVFVFLQNQILNNQHIDYLKLRAFWISIGLLIYQVTLMPVLLFLPNLSRLDWELNLVLSFINIALYGCITYALSLKSNDE</sequence>
<keyword evidence="1" id="KW-0472">Membrane</keyword>